<proteinExistence type="predicted"/>
<evidence type="ECO:0000259" key="1">
    <source>
        <dbReference type="Pfam" id="PF18624"/>
    </source>
</evidence>
<name>A0A919Y943_9BACL</name>
<accession>A0A919Y943</accession>
<evidence type="ECO:0000313" key="3">
    <source>
        <dbReference type="Proteomes" id="UP000682811"/>
    </source>
</evidence>
<organism evidence="2 3">
    <name type="scientific">Paenibacillus azoreducens</name>
    <dbReference type="NCBI Taxonomy" id="116718"/>
    <lineage>
        <taxon>Bacteria</taxon>
        <taxon>Bacillati</taxon>
        <taxon>Bacillota</taxon>
        <taxon>Bacilli</taxon>
        <taxon>Bacillales</taxon>
        <taxon>Paenibacillaceae</taxon>
        <taxon>Paenibacillus</taxon>
    </lineage>
</organism>
<dbReference type="RefSeq" id="WP_212977851.1">
    <property type="nucleotide sequence ID" value="NZ_AP025343.1"/>
</dbReference>
<dbReference type="Proteomes" id="UP000682811">
    <property type="component" value="Unassembled WGS sequence"/>
</dbReference>
<dbReference type="EMBL" id="BORT01000005">
    <property type="protein sequence ID" value="GIO46907.1"/>
    <property type="molecule type" value="Genomic_DNA"/>
</dbReference>
<keyword evidence="3" id="KW-1185">Reference proteome</keyword>
<sequence length="130" mass="15450">MSDDKLITDKDRKEWLIHQLFLSMGFLRSDTRNPFKMLNEFQYESGSNICGSETIGCSLSAYYTPDDEYYIGENKVCVADDVTKEEIIMDEAEFYPYIEKYSMEYVKNNPELKEEVLNCLQYIRKRFKLE</sequence>
<protein>
    <recommendedName>
        <fullName evidence="1">CDI immunity protein domain-containing protein</fullName>
    </recommendedName>
</protein>
<reference evidence="2 3" key="1">
    <citation type="submission" date="2021-03" db="EMBL/GenBank/DDBJ databases">
        <title>Antimicrobial resistance genes in bacteria isolated from Japanese honey, and their potential for conferring macrolide and lincosamide resistance in the American foulbrood pathogen Paenibacillus larvae.</title>
        <authorList>
            <person name="Okamoto M."/>
            <person name="Kumagai M."/>
            <person name="Kanamori H."/>
            <person name="Takamatsu D."/>
        </authorList>
    </citation>
    <scope>NUCLEOTIDE SEQUENCE [LARGE SCALE GENOMIC DNA]</scope>
    <source>
        <strain evidence="2 3">J34TS1</strain>
    </source>
</reference>
<evidence type="ECO:0000313" key="2">
    <source>
        <dbReference type="EMBL" id="GIO46907.1"/>
    </source>
</evidence>
<gene>
    <name evidence="2" type="ORF">J34TS1_16720</name>
</gene>
<comment type="caution">
    <text evidence="2">The sequence shown here is derived from an EMBL/GenBank/DDBJ whole genome shotgun (WGS) entry which is preliminary data.</text>
</comment>
<feature type="domain" description="CDI immunity protein" evidence="1">
    <location>
        <begin position="36"/>
        <end position="118"/>
    </location>
</feature>
<dbReference type="AlphaFoldDB" id="A0A919Y943"/>
<dbReference type="InterPro" id="IPR041256">
    <property type="entry name" value="CdiI_4"/>
</dbReference>
<dbReference type="Pfam" id="PF18624">
    <property type="entry name" value="CdiI_4"/>
    <property type="match status" value="1"/>
</dbReference>